<protein>
    <submittedName>
        <fullName evidence="2">Uncharacterized protein</fullName>
    </submittedName>
</protein>
<keyword evidence="1" id="KW-0732">Signal</keyword>
<name>A0A0J7MVF5_LASNI</name>
<reference evidence="2 3" key="1">
    <citation type="submission" date="2015-04" db="EMBL/GenBank/DDBJ databases">
        <title>Lasius niger genome sequencing.</title>
        <authorList>
            <person name="Konorov E.A."/>
            <person name="Nikitin M.A."/>
            <person name="Kirill M.V."/>
            <person name="Chang P."/>
        </authorList>
    </citation>
    <scope>NUCLEOTIDE SEQUENCE [LARGE SCALE GENOMIC DNA]</scope>
    <source>
        <tissue evidence="2">Whole</tissue>
    </source>
</reference>
<dbReference type="EMBL" id="LBMM01016347">
    <property type="protein sequence ID" value="KMQ84460.1"/>
    <property type="molecule type" value="Genomic_DNA"/>
</dbReference>
<dbReference type="Proteomes" id="UP000036403">
    <property type="component" value="Unassembled WGS sequence"/>
</dbReference>
<feature type="chain" id="PRO_5005291053" evidence="1">
    <location>
        <begin position="25"/>
        <end position="333"/>
    </location>
</feature>
<evidence type="ECO:0000313" key="3">
    <source>
        <dbReference type="Proteomes" id="UP000036403"/>
    </source>
</evidence>
<dbReference type="PaxDb" id="67767-A0A0J7MVF5"/>
<organism evidence="2 3">
    <name type="scientific">Lasius niger</name>
    <name type="common">Black garden ant</name>
    <dbReference type="NCBI Taxonomy" id="67767"/>
    <lineage>
        <taxon>Eukaryota</taxon>
        <taxon>Metazoa</taxon>
        <taxon>Ecdysozoa</taxon>
        <taxon>Arthropoda</taxon>
        <taxon>Hexapoda</taxon>
        <taxon>Insecta</taxon>
        <taxon>Pterygota</taxon>
        <taxon>Neoptera</taxon>
        <taxon>Endopterygota</taxon>
        <taxon>Hymenoptera</taxon>
        <taxon>Apocrita</taxon>
        <taxon>Aculeata</taxon>
        <taxon>Formicoidea</taxon>
        <taxon>Formicidae</taxon>
        <taxon>Formicinae</taxon>
        <taxon>Lasius</taxon>
        <taxon>Lasius</taxon>
    </lineage>
</organism>
<accession>A0A0J7MVF5</accession>
<evidence type="ECO:0000256" key="1">
    <source>
        <dbReference type="SAM" id="SignalP"/>
    </source>
</evidence>
<sequence>MKRIIANLLGASALFLTGTGAAYALPASLDAHTALATNRFTLKSKSGEIYSQAADVPVNLEAYKDALAGNGRATEKLLKKLKKKVSIGNAKIETRGSGKSIALRSKACHYNLHLAKTQQTAKGLLSTYKLEKALPKKCGADSPITATETIMLKARLINTSKGVYQLPVQSDGSSVSAVLATLAPSDGNDAGLFGYTYFIKYANGSSLNWGTAGVMSNKLALGKSHTTVSYLIAEAVGQGALNLSQANIHLGSPSLEAPTLKVMAPKPCNYQMFLDKPSVHHKENALSVDFEAPKLSGSCLKGKNPLSITMTIEPLNIDPDGTNKMIVEKRDVK</sequence>
<comment type="caution">
    <text evidence="2">The sequence shown here is derived from an EMBL/GenBank/DDBJ whole genome shotgun (WGS) entry which is preliminary data.</text>
</comment>
<dbReference type="AlphaFoldDB" id="A0A0J7MVF5"/>
<evidence type="ECO:0000313" key="2">
    <source>
        <dbReference type="EMBL" id="KMQ84460.1"/>
    </source>
</evidence>
<feature type="signal peptide" evidence="1">
    <location>
        <begin position="1"/>
        <end position="24"/>
    </location>
</feature>
<keyword evidence="3" id="KW-1185">Reference proteome</keyword>
<proteinExistence type="predicted"/>
<gene>
    <name evidence="2" type="ORF">RF55_17711</name>
</gene>